<feature type="domain" description="Bacillus phage SPbeta YonK" evidence="1">
    <location>
        <begin position="4"/>
        <end position="60"/>
    </location>
</feature>
<evidence type="ECO:0000313" key="3">
    <source>
        <dbReference type="Proteomes" id="UP000322997"/>
    </source>
</evidence>
<evidence type="ECO:0000313" key="2">
    <source>
        <dbReference type="EMBL" id="TYS56429.1"/>
    </source>
</evidence>
<sequence>MPSKKTHSVSVKGQFDQDKMEITEITKEDEFTYDFDKILQEFDGKNIMISIKEDVELPVKDEEGE</sequence>
<dbReference type="Proteomes" id="UP000322997">
    <property type="component" value="Unassembled WGS sequence"/>
</dbReference>
<evidence type="ECO:0000259" key="1">
    <source>
        <dbReference type="Pfam" id="PF09642"/>
    </source>
</evidence>
<dbReference type="Pfam" id="PF09642">
    <property type="entry name" value="YonK"/>
    <property type="match status" value="1"/>
</dbReference>
<dbReference type="SUPFAM" id="SSF160570">
    <property type="entry name" value="YonK-like"/>
    <property type="match status" value="1"/>
</dbReference>
<name>A0A5D4S0H1_9BACI</name>
<dbReference type="InterPro" id="IPR037261">
    <property type="entry name" value="YonK_sf"/>
</dbReference>
<comment type="caution">
    <text evidence="2">The sequence shown here is derived from an EMBL/GenBank/DDBJ whole genome shotgun (WGS) entry which is preliminary data.</text>
</comment>
<accession>A0A5D4S0H1</accession>
<dbReference type="EMBL" id="VTEQ01000001">
    <property type="protein sequence ID" value="TYS56429.1"/>
    <property type="molecule type" value="Genomic_DNA"/>
</dbReference>
<protein>
    <recommendedName>
        <fullName evidence="1">Bacillus phage SPbeta YonK domain-containing protein</fullName>
    </recommendedName>
</protein>
<gene>
    <name evidence="2" type="ORF">FZC83_02305</name>
</gene>
<dbReference type="RefSeq" id="WP_148984462.1">
    <property type="nucleotide sequence ID" value="NZ_JBNILK010000001.1"/>
</dbReference>
<reference evidence="2 3" key="1">
    <citation type="submission" date="2019-08" db="EMBL/GenBank/DDBJ databases">
        <title>Bacillus genomes from the desert of Cuatro Cienegas, Coahuila.</title>
        <authorList>
            <person name="Olmedo-Alvarez G."/>
        </authorList>
    </citation>
    <scope>NUCLEOTIDE SEQUENCE [LARGE SCALE GENOMIC DNA]</scope>
    <source>
        <strain evidence="2 3">CH108_3D</strain>
    </source>
</reference>
<dbReference type="Gene3D" id="6.20.120.10">
    <property type="match status" value="1"/>
</dbReference>
<organism evidence="2 3">
    <name type="scientific">Rossellomorea marisflavi</name>
    <dbReference type="NCBI Taxonomy" id="189381"/>
    <lineage>
        <taxon>Bacteria</taxon>
        <taxon>Bacillati</taxon>
        <taxon>Bacillota</taxon>
        <taxon>Bacilli</taxon>
        <taxon>Bacillales</taxon>
        <taxon>Bacillaceae</taxon>
        <taxon>Rossellomorea</taxon>
    </lineage>
</organism>
<proteinExistence type="predicted"/>
<dbReference type="AlphaFoldDB" id="A0A5D4S0H1"/>
<dbReference type="InterPro" id="IPR018600">
    <property type="entry name" value="Phage_SP-beta_YonK"/>
</dbReference>